<comment type="similarity">
    <text evidence="1">Belongs to the UDPGP type 1 family.</text>
</comment>
<evidence type="ECO:0000256" key="1">
    <source>
        <dbReference type="ARBA" id="ARBA00010401"/>
    </source>
</evidence>
<comment type="caution">
    <text evidence="2">The sequence shown here is derived from an EMBL/GenBank/DDBJ whole genome shotgun (WGS) entry which is preliminary data.</text>
</comment>
<dbReference type="PANTHER" id="PTHR11952:SF2">
    <property type="entry name" value="LD24639P"/>
    <property type="match status" value="1"/>
</dbReference>
<reference evidence="2" key="1">
    <citation type="journal article" date="2014" name="Front. Microbiol.">
        <title>High frequency of phylogenetically diverse reductive dehalogenase-homologous genes in deep subseafloor sedimentary metagenomes.</title>
        <authorList>
            <person name="Kawai M."/>
            <person name="Futagami T."/>
            <person name="Toyoda A."/>
            <person name="Takaki Y."/>
            <person name="Nishi S."/>
            <person name="Hori S."/>
            <person name="Arai W."/>
            <person name="Tsubouchi T."/>
            <person name="Morono Y."/>
            <person name="Uchiyama I."/>
            <person name="Ito T."/>
            <person name="Fujiyama A."/>
            <person name="Inagaki F."/>
            <person name="Takami H."/>
        </authorList>
    </citation>
    <scope>NUCLEOTIDE SEQUENCE</scope>
    <source>
        <strain evidence="2">Expedition CK06-06</strain>
    </source>
</reference>
<evidence type="ECO:0000313" key="2">
    <source>
        <dbReference type="EMBL" id="GAH31512.1"/>
    </source>
</evidence>
<organism evidence="2">
    <name type="scientific">marine sediment metagenome</name>
    <dbReference type="NCBI Taxonomy" id="412755"/>
    <lineage>
        <taxon>unclassified sequences</taxon>
        <taxon>metagenomes</taxon>
        <taxon>ecological metagenomes</taxon>
    </lineage>
</organism>
<accession>X1EFZ2</accession>
<protein>
    <recommendedName>
        <fullName evidence="3">UDP-N-acetylglucosamine pyrophosphorylase</fullName>
    </recommendedName>
</protein>
<dbReference type="PANTHER" id="PTHR11952">
    <property type="entry name" value="UDP- GLUCOSE PYROPHOSPHORYLASE"/>
    <property type="match status" value="1"/>
</dbReference>
<dbReference type="EMBL" id="BARU01012824">
    <property type="protein sequence ID" value="GAH31512.1"/>
    <property type="molecule type" value="Genomic_DNA"/>
</dbReference>
<proteinExistence type="inferred from homology"/>
<dbReference type="SUPFAM" id="SSF53448">
    <property type="entry name" value="Nucleotide-diphospho-sugar transferases"/>
    <property type="match status" value="1"/>
</dbReference>
<gene>
    <name evidence="2" type="ORF">S03H2_23469</name>
</gene>
<dbReference type="AlphaFoldDB" id="X1EFZ2"/>
<dbReference type="InterPro" id="IPR029044">
    <property type="entry name" value="Nucleotide-diphossugar_trans"/>
</dbReference>
<evidence type="ECO:0008006" key="3">
    <source>
        <dbReference type="Google" id="ProtNLM"/>
    </source>
</evidence>
<sequence length="153" mass="16886">MGMGTQKTYEDIKKLLKEHRQGHLLAFWDQLNTAQRQNLLAQIQKLDLAKIDDWVANYVKNSASVAISSDLVPASFYSSEPADPQQRRKYSGAIELGRELIQQGKVAAFVVAGGQGTRLGFDGPKGNFPISPVENKTLFQIFAESIAAASQKY</sequence>
<name>X1EFZ2_9ZZZZ</name>
<dbReference type="InterPro" id="IPR039741">
    <property type="entry name" value="UDP-sugar_pyrophosphorylase"/>
</dbReference>
<dbReference type="Gene3D" id="3.90.550.10">
    <property type="entry name" value="Spore Coat Polysaccharide Biosynthesis Protein SpsA, Chain A"/>
    <property type="match status" value="1"/>
</dbReference>
<feature type="non-terminal residue" evidence="2">
    <location>
        <position position="153"/>
    </location>
</feature>